<keyword evidence="3" id="KW-1185">Reference proteome</keyword>
<dbReference type="AlphaFoldDB" id="A0A8H7PYH2"/>
<dbReference type="OrthoDB" id="2358123at2759"/>
<sequence length="183" mass="20505">MSQQVLGKNVENLNSNVETSNMSKAEADKTIVKGIAHKYEGAVKHALGGITGKPSLKETGEETRNEAIEQIQVAKAVRKNSLGQDQKPENPRQNTLQDSEEQGIPDAEYVIQHERDEHPNNPVNEYQTRNPPNKEARADASQEKEGQRDQHLHKQLNKRENPEADPSILRTQRSQANDQNNSS</sequence>
<proteinExistence type="predicted"/>
<evidence type="ECO:0000313" key="2">
    <source>
        <dbReference type="EMBL" id="KAG2182055.1"/>
    </source>
</evidence>
<feature type="compositionally biased region" description="Polar residues" evidence="1">
    <location>
        <begin position="169"/>
        <end position="183"/>
    </location>
</feature>
<accession>A0A8H7PYH2</accession>
<name>A0A8H7PYH2_MORIS</name>
<feature type="region of interest" description="Disordered" evidence="1">
    <location>
        <begin position="1"/>
        <end position="23"/>
    </location>
</feature>
<evidence type="ECO:0000313" key="3">
    <source>
        <dbReference type="Proteomes" id="UP000654370"/>
    </source>
</evidence>
<reference evidence="2" key="1">
    <citation type="submission" date="2020-12" db="EMBL/GenBank/DDBJ databases">
        <title>Metabolic potential, ecology and presence of endohyphal bacteria is reflected in genomic diversity of Mucoromycotina.</title>
        <authorList>
            <person name="Muszewska A."/>
            <person name="Okrasinska A."/>
            <person name="Steczkiewicz K."/>
            <person name="Drgas O."/>
            <person name="Orlowska M."/>
            <person name="Perlinska-Lenart U."/>
            <person name="Aleksandrzak-Piekarczyk T."/>
            <person name="Szatraj K."/>
            <person name="Zielenkiewicz U."/>
            <person name="Pilsyk S."/>
            <person name="Malc E."/>
            <person name="Mieczkowski P."/>
            <person name="Kruszewska J.S."/>
            <person name="Biernat P."/>
            <person name="Pawlowska J."/>
        </authorList>
    </citation>
    <scope>NUCLEOTIDE SEQUENCE</scope>
    <source>
        <strain evidence="2">WA0000067209</strain>
    </source>
</reference>
<comment type="caution">
    <text evidence="2">The sequence shown here is derived from an EMBL/GenBank/DDBJ whole genome shotgun (WGS) entry which is preliminary data.</text>
</comment>
<evidence type="ECO:0008006" key="4">
    <source>
        <dbReference type="Google" id="ProtNLM"/>
    </source>
</evidence>
<dbReference type="Proteomes" id="UP000654370">
    <property type="component" value="Unassembled WGS sequence"/>
</dbReference>
<evidence type="ECO:0000256" key="1">
    <source>
        <dbReference type="SAM" id="MobiDB-lite"/>
    </source>
</evidence>
<gene>
    <name evidence="2" type="ORF">INT43_006981</name>
</gene>
<protein>
    <recommendedName>
        <fullName evidence="4">CsbD-like domain-containing protein</fullName>
    </recommendedName>
</protein>
<feature type="compositionally biased region" description="Polar residues" evidence="1">
    <location>
        <begin position="121"/>
        <end position="131"/>
    </location>
</feature>
<feature type="region of interest" description="Disordered" evidence="1">
    <location>
        <begin position="74"/>
        <end position="183"/>
    </location>
</feature>
<organism evidence="2 3">
    <name type="scientific">Mortierella isabellina</name>
    <name type="common">Filamentous fungus</name>
    <name type="synonym">Umbelopsis isabellina</name>
    <dbReference type="NCBI Taxonomy" id="91625"/>
    <lineage>
        <taxon>Eukaryota</taxon>
        <taxon>Fungi</taxon>
        <taxon>Fungi incertae sedis</taxon>
        <taxon>Mucoromycota</taxon>
        <taxon>Mucoromycotina</taxon>
        <taxon>Umbelopsidomycetes</taxon>
        <taxon>Umbelopsidales</taxon>
        <taxon>Umbelopsidaceae</taxon>
        <taxon>Umbelopsis</taxon>
    </lineage>
</organism>
<dbReference type="EMBL" id="JAEPQZ010000004">
    <property type="protein sequence ID" value="KAG2182055.1"/>
    <property type="molecule type" value="Genomic_DNA"/>
</dbReference>
<feature type="compositionally biased region" description="Basic and acidic residues" evidence="1">
    <location>
        <begin position="132"/>
        <end position="162"/>
    </location>
</feature>